<keyword evidence="1" id="KW-0472">Membrane</keyword>
<dbReference type="Gene3D" id="3.40.30.10">
    <property type="entry name" value="Glutaredoxin"/>
    <property type="match status" value="1"/>
</dbReference>
<keyword evidence="3" id="KW-1185">Reference proteome</keyword>
<evidence type="ECO:0008006" key="4">
    <source>
        <dbReference type="Google" id="ProtNLM"/>
    </source>
</evidence>
<accession>A0ABR9WJ89</accession>
<sequence>MINFRKAGLLIITLVIPALIFIFLKFFATNHYDLQHYFPISDTSGKMEVNHGDTLFYKVPVLHLKNTNGQLVSEEFGKGQVTVVGYLPEHCLNTCEIVLGQVERVFALRETIPYLNVITLADKWTGTKESYPQALNSTGWKVLTGSEDEVKKAWDSELKLLTEVPGSKTNSLETKLVLIDAQGHIRGYYNASDSEETNRLMAEIKILDYEKKENYK</sequence>
<keyword evidence="1" id="KW-0812">Transmembrane</keyword>
<comment type="caution">
    <text evidence="2">The sequence shown here is derived from an EMBL/GenBank/DDBJ whole genome shotgun (WGS) entry which is preliminary data.</text>
</comment>
<dbReference type="Proteomes" id="UP000634134">
    <property type="component" value="Unassembled WGS sequence"/>
</dbReference>
<gene>
    <name evidence="2" type="ORF">IEE83_27215</name>
</gene>
<evidence type="ECO:0000313" key="2">
    <source>
        <dbReference type="EMBL" id="MBE9465583.1"/>
    </source>
</evidence>
<evidence type="ECO:0000256" key="1">
    <source>
        <dbReference type="SAM" id="Phobius"/>
    </source>
</evidence>
<reference evidence="3" key="1">
    <citation type="submission" date="2023-07" db="EMBL/GenBank/DDBJ databases">
        <title>Dyadobacter sp. nov 'subterranea' isolated from contaminted grondwater.</title>
        <authorList>
            <person name="Szabo I."/>
            <person name="Al-Omari J."/>
            <person name="Szerdahelyi S.G."/>
            <person name="Rado J."/>
        </authorList>
    </citation>
    <scope>NUCLEOTIDE SEQUENCE [LARGE SCALE GENOMIC DNA]</scope>
    <source>
        <strain evidence="3">UP-52</strain>
    </source>
</reference>
<dbReference type="SUPFAM" id="SSF52833">
    <property type="entry name" value="Thioredoxin-like"/>
    <property type="match status" value="1"/>
</dbReference>
<organism evidence="2 3">
    <name type="scientific">Dyadobacter subterraneus</name>
    <dbReference type="NCBI Taxonomy" id="2773304"/>
    <lineage>
        <taxon>Bacteria</taxon>
        <taxon>Pseudomonadati</taxon>
        <taxon>Bacteroidota</taxon>
        <taxon>Cytophagia</taxon>
        <taxon>Cytophagales</taxon>
        <taxon>Spirosomataceae</taxon>
        <taxon>Dyadobacter</taxon>
    </lineage>
</organism>
<proteinExistence type="predicted"/>
<evidence type="ECO:0000313" key="3">
    <source>
        <dbReference type="Proteomes" id="UP000634134"/>
    </source>
</evidence>
<name>A0ABR9WJ89_9BACT</name>
<dbReference type="RefSeq" id="WP_194123893.1">
    <property type="nucleotide sequence ID" value="NZ_JACYGY010000002.1"/>
</dbReference>
<keyword evidence="1" id="KW-1133">Transmembrane helix</keyword>
<dbReference type="EMBL" id="JACYGY010000002">
    <property type="protein sequence ID" value="MBE9465583.1"/>
    <property type="molecule type" value="Genomic_DNA"/>
</dbReference>
<feature type="transmembrane region" description="Helical" evidence="1">
    <location>
        <begin position="7"/>
        <end position="28"/>
    </location>
</feature>
<dbReference type="InterPro" id="IPR036249">
    <property type="entry name" value="Thioredoxin-like_sf"/>
</dbReference>
<protein>
    <recommendedName>
        <fullName evidence="4">Protein SCO1/2</fullName>
    </recommendedName>
</protein>